<evidence type="ECO:0000313" key="3">
    <source>
        <dbReference type="Proteomes" id="UP000199052"/>
    </source>
</evidence>
<feature type="transmembrane region" description="Helical" evidence="1">
    <location>
        <begin position="29"/>
        <end position="47"/>
    </location>
</feature>
<accession>A0A1I3BWJ2</accession>
<evidence type="ECO:0000256" key="1">
    <source>
        <dbReference type="SAM" id="Phobius"/>
    </source>
</evidence>
<keyword evidence="1" id="KW-0812">Transmembrane</keyword>
<name>A0A1I3BWJ2_9ACTN</name>
<dbReference type="EMBL" id="FOOI01000027">
    <property type="protein sequence ID" value="SFH66675.1"/>
    <property type="molecule type" value="Genomic_DNA"/>
</dbReference>
<evidence type="ECO:0000313" key="2">
    <source>
        <dbReference type="EMBL" id="SFH66675.1"/>
    </source>
</evidence>
<dbReference type="AlphaFoldDB" id="A0A1I3BWJ2"/>
<keyword evidence="1" id="KW-0472">Membrane</keyword>
<organism evidence="2 3">
    <name type="scientific">Actinopolymorpha cephalotaxi</name>
    <dbReference type="NCBI Taxonomy" id="504797"/>
    <lineage>
        <taxon>Bacteria</taxon>
        <taxon>Bacillati</taxon>
        <taxon>Actinomycetota</taxon>
        <taxon>Actinomycetes</taxon>
        <taxon>Propionibacteriales</taxon>
        <taxon>Actinopolymorphaceae</taxon>
        <taxon>Actinopolymorpha</taxon>
    </lineage>
</organism>
<reference evidence="2 3" key="1">
    <citation type="submission" date="2016-10" db="EMBL/GenBank/DDBJ databases">
        <authorList>
            <person name="de Groot N.N."/>
        </authorList>
    </citation>
    <scope>NUCLEOTIDE SEQUENCE [LARGE SCALE GENOMIC DNA]</scope>
    <source>
        <strain evidence="2 3">CPCC 202808</strain>
    </source>
</reference>
<feature type="transmembrane region" description="Helical" evidence="1">
    <location>
        <begin position="54"/>
        <end position="75"/>
    </location>
</feature>
<gene>
    <name evidence="2" type="ORF">SAMN05421678_12738</name>
</gene>
<sequence>MRVALGWLGLVGLVPLLFLYVVSGLAVPWWAVVGFGLVWCLLLLAAVRSRRRRPLLTLAMPLLGLALWFAVLWLGDVFLHWTA</sequence>
<proteinExistence type="predicted"/>
<protein>
    <submittedName>
        <fullName evidence="2">Uncharacterized protein</fullName>
    </submittedName>
</protein>
<keyword evidence="1" id="KW-1133">Transmembrane helix</keyword>
<dbReference type="Proteomes" id="UP000199052">
    <property type="component" value="Unassembled WGS sequence"/>
</dbReference>